<reference evidence="3" key="1">
    <citation type="journal article" date="2021" name="Evol. Appl.">
        <title>The genome of the Pyrenean desman and the effects of bottlenecks and inbreeding on the genomic landscape of an endangered species.</title>
        <authorList>
            <person name="Escoda L."/>
            <person name="Castresana J."/>
        </authorList>
    </citation>
    <scope>NUCLEOTIDE SEQUENCE</scope>
    <source>
        <strain evidence="3">IBE-C5619</strain>
    </source>
</reference>
<dbReference type="GO" id="GO:0071013">
    <property type="term" value="C:catalytic step 2 spliceosome"/>
    <property type="evidence" value="ECO:0007669"/>
    <property type="project" value="TreeGrafter"/>
</dbReference>
<dbReference type="AlphaFoldDB" id="A0A8J5ZZF5"/>
<evidence type="ECO:0000256" key="1">
    <source>
        <dbReference type="ARBA" id="ARBA00022884"/>
    </source>
</evidence>
<protein>
    <submittedName>
        <fullName evidence="3">Heterogeneous nuclear ribonucleoprotein A3</fullName>
    </submittedName>
</protein>
<evidence type="ECO:0000313" key="4">
    <source>
        <dbReference type="Proteomes" id="UP000700334"/>
    </source>
</evidence>
<keyword evidence="3" id="KW-0687">Ribonucleoprotein</keyword>
<sequence>HSAATARGGWGVRNHDPNKPEQLRKLFTGDPGFEAADDGLREHLQTPGGSGCVNCRCVEEVEAAMCALPHMADGPAVGTKAAVSRQKSIKPGLI</sequence>
<dbReference type="PANTHER" id="PTHR48026">
    <property type="entry name" value="HOMOLOGOUS TO DROSOPHILA SQD (SQUID) PROTEIN"/>
    <property type="match status" value="1"/>
</dbReference>
<feature type="non-terminal residue" evidence="3">
    <location>
        <position position="1"/>
    </location>
</feature>
<evidence type="ECO:0000313" key="3">
    <source>
        <dbReference type="EMBL" id="KAG8510017.1"/>
    </source>
</evidence>
<name>A0A8J5ZZF5_GALPY</name>
<proteinExistence type="predicted"/>
<keyword evidence="4" id="KW-1185">Reference proteome</keyword>
<feature type="region of interest" description="Disordered" evidence="2">
    <location>
        <begin position="1"/>
        <end position="21"/>
    </location>
</feature>
<comment type="caution">
    <text evidence="3">The sequence shown here is derived from an EMBL/GenBank/DDBJ whole genome shotgun (WGS) entry which is preliminary data.</text>
</comment>
<organism evidence="3 4">
    <name type="scientific">Galemys pyrenaicus</name>
    <name type="common">Iberian desman</name>
    <name type="synonym">Pyrenean desman</name>
    <dbReference type="NCBI Taxonomy" id="202257"/>
    <lineage>
        <taxon>Eukaryota</taxon>
        <taxon>Metazoa</taxon>
        <taxon>Chordata</taxon>
        <taxon>Craniata</taxon>
        <taxon>Vertebrata</taxon>
        <taxon>Euteleostomi</taxon>
        <taxon>Mammalia</taxon>
        <taxon>Eutheria</taxon>
        <taxon>Laurasiatheria</taxon>
        <taxon>Eulipotyphla</taxon>
        <taxon>Talpidae</taxon>
        <taxon>Galemys</taxon>
    </lineage>
</organism>
<dbReference type="EMBL" id="JAGFMF010011914">
    <property type="protein sequence ID" value="KAG8510017.1"/>
    <property type="molecule type" value="Genomic_DNA"/>
</dbReference>
<dbReference type="GO" id="GO:0003730">
    <property type="term" value="F:mRNA 3'-UTR binding"/>
    <property type="evidence" value="ECO:0007669"/>
    <property type="project" value="TreeGrafter"/>
</dbReference>
<dbReference type="PANTHER" id="PTHR48026:SF12">
    <property type="entry name" value="HETEROGENEOUS NUCLEAR RIBONUCLEOPROTEIN A3"/>
    <property type="match status" value="1"/>
</dbReference>
<dbReference type="GO" id="GO:0000398">
    <property type="term" value="P:mRNA splicing, via spliceosome"/>
    <property type="evidence" value="ECO:0007669"/>
    <property type="project" value="TreeGrafter"/>
</dbReference>
<keyword evidence="1" id="KW-0694">RNA-binding</keyword>
<accession>A0A8J5ZZF5</accession>
<gene>
    <name evidence="3" type="ORF">J0S82_001647</name>
</gene>
<dbReference type="Proteomes" id="UP000700334">
    <property type="component" value="Unassembled WGS sequence"/>
</dbReference>
<evidence type="ECO:0000256" key="2">
    <source>
        <dbReference type="SAM" id="MobiDB-lite"/>
    </source>
</evidence>